<dbReference type="CDD" id="cd03024">
    <property type="entry name" value="DsbA_FrnE"/>
    <property type="match status" value="1"/>
</dbReference>
<name>A0A6J4PX74_9ACTN</name>
<dbReference type="EMBL" id="CADCVD010000019">
    <property type="protein sequence ID" value="CAA9428456.1"/>
    <property type="molecule type" value="Genomic_DNA"/>
</dbReference>
<dbReference type="SUPFAM" id="SSF52833">
    <property type="entry name" value="Thioredoxin-like"/>
    <property type="match status" value="1"/>
</dbReference>
<feature type="compositionally biased region" description="Basic and acidic residues" evidence="1">
    <location>
        <begin position="196"/>
        <end position="208"/>
    </location>
</feature>
<dbReference type="GO" id="GO:0016491">
    <property type="term" value="F:oxidoreductase activity"/>
    <property type="evidence" value="ECO:0007669"/>
    <property type="project" value="InterPro"/>
</dbReference>
<feature type="domain" description="DSBA-like thioredoxin" evidence="2">
    <location>
        <begin position="9"/>
        <end position="194"/>
    </location>
</feature>
<dbReference type="GO" id="GO:0016853">
    <property type="term" value="F:isomerase activity"/>
    <property type="evidence" value="ECO:0007669"/>
    <property type="project" value="UniProtKB-KW"/>
</dbReference>
<proteinExistence type="predicted"/>
<dbReference type="Pfam" id="PF01323">
    <property type="entry name" value="DSBA"/>
    <property type="match status" value="1"/>
</dbReference>
<feature type="region of interest" description="Disordered" evidence="1">
    <location>
        <begin position="183"/>
        <end position="217"/>
    </location>
</feature>
<gene>
    <name evidence="3" type="ORF">AVDCRST_MAG37-419</name>
</gene>
<evidence type="ECO:0000259" key="2">
    <source>
        <dbReference type="Pfam" id="PF01323"/>
    </source>
</evidence>
<accession>A0A6J4PX74</accession>
<evidence type="ECO:0000256" key="1">
    <source>
        <dbReference type="SAM" id="MobiDB-lite"/>
    </source>
</evidence>
<dbReference type="PANTHER" id="PTHR13887">
    <property type="entry name" value="GLUTATHIONE S-TRANSFERASE KAPPA"/>
    <property type="match status" value="1"/>
</dbReference>
<dbReference type="Gene3D" id="3.40.30.10">
    <property type="entry name" value="Glutaredoxin"/>
    <property type="match status" value="1"/>
</dbReference>
<dbReference type="InterPro" id="IPR001853">
    <property type="entry name" value="DSBA-like_thioredoxin_dom"/>
</dbReference>
<evidence type="ECO:0000313" key="3">
    <source>
        <dbReference type="EMBL" id="CAA9428456.1"/>
    </source>
</evidence>
<dbReference type="InterPro" id="IPR036249">
    <property type="entry name" value="Thioredoxin-like_sf"/>
</dbReference>
<dbReference type="AlphaFoldDB" id="A0A6J4PX74"/>
<protein>
    <submittedName>
        <fullName evidence="3">2-hydroxychromene-2-carboxylate isomerase/DsbA-like thioredoxin domain</fullName>
    </submittedName>
</protein>
<sequence length="217" mass="24563">MSEDKRAKITVFSDYVCPFCYLEEPDLARVGERYGDEVEVDWRAYELRPHPIPTLDPDGEYLHSVWNASVYPMSRALGMTLVLPPVQPRSRKAHEAAEYAREEGRFEEMHTALFKAFFEDGKDIGKEEVLLEIGATVSLDRDELQVALREDRYARKVISDEELSRRLGVTSVPTMVVGLDGEPLEEGEAISGAQHEGGRLERAVERALSRAPRGSRR</sequence>
<organism evidence="3">
    <name type="scientific">uncultured Rubrobacteraceae bacterium</name>
    <dbReference type="NCBI Taxonomy" id="349277"/>
    <lineage>
        <taxon>Bacteria</taxon>
        <taxon>Bacillati</taxon>
        <taxon>Actinomycetota</taxon>
        <taxon>Rubrobacteria</taxon>
        <taxon>Rubrobacterales</taxon>
        <taxon>Rubrobacteraceae</taxon>
        <taxon>environmental samples</taxon>
    </lineage>
</organism>
<keyword evidence="3" id="KW-0413">Isomerase</keyword>
<reference evidence="3" key="1">
    <citation type="submission" date="2020-02" db="EMBL/GenBank/DDBJ databases">
        <authorList>
            <person name="Meier V. D."/>
        </authorList>
    </citation>
    <scope>NUCLEOTIDE SEQUENCE</scope>
    <source>
        <strain evidence="3">AVDCRST_MAG37</strain>
    </source>
</reference>
<dbReference type="PANTHER" id="PTHR13887:SF33">
    <property type="entry name" value="ISOMERASE"/>
    <property type="match status" value="1"/>
</dbReference>